<feature type="domain" description="HTH tetR-type" evidence="3">
    <location>
        <begin position="13"/>
        <end position="73"/>
    </location>
</feature>
<dbReference type="GO" id="GO:0003677">
    <property type="term" value="F:DNA binding"/>
    <property type="evidence" value="ECO:0007669"/>
    <property type="project" value="UniProtKB-UniRule"/>
</dbReference>
<dbReference type="PROSITE" id="PS50977">
    <property type="entry name" value="HTH_TETR_2"/>
    <property type="match status" value="1"/>
</dbReference>
<feature type="DNA-binding region" description="H-T-H motif" evidence="2">
    <location>
        <begin position="36"/>
        <end position="55"/>
    </location>
</feature>
<dbReference type="PRINTS" id="PR00455">
    <property type="entry name" value="HTHTETR"/>
</dbReference>
<comment type="caution">
    <text evidence="4">The sequence shown here is derived from an EMBL/GenBank/DDBJ whole genome shotgun (WGS) entry which is preliminary data.</text>
</comment>
<evidence type="ECO:0000313" key="4">
    <source>
        <dbReference type="EMBL" id="KFI81111.1"/>
    </source>
</evidence>
<dbReference type="Pfam" id="PF00440">
    <property type="entry name" value="TetR_N"/>
    <property type="match status" value="1"/>
</dbReference>
<accession>A0A087CCW1</accession>
<dbReference type="SUPFAM" id="SSF46689">
    <property type="entry name" value="Homeodomain-like"/>
    <property type="match status" value="1"/>
</dbReference>
<dbReference type="Proteomes" id="UP000029050">
    <property type="component" value="Unassembled WGS sequence"/>
</dbReference>
<protein>
    <submittedName>
        <fullName evidence="4">TetR family transcriptional regulator</fullName>
    </submittedName>
</protein>
<keyword evidence="5" id="KW-1185">Reference proteome</keyword>
<name>A0A087CCW1_9BIFI</name>
<dbReference type="InterPro" id="IPR036271">
    <property type="entry name" value="Tet_transcr_reg_TetR-rel_C_sf"/>
</dbReference>
<dbReference type="OrthoDB" id="7505659at2"/>
<dbReference type="SUPFAM" id="SSF48498">
    <property type="entry name" value="Tetracyclin repressor-like, C-terminal domain"/>
    <property type="match status" value="1"/>
</dbReference>
<sequence length="216" mass="23863">MSKGSRGSYPKGIAKRKEILDSALHIIAEDGFNHTTLAKISQAVGISEAGVLHYFHSLDDLLVEVLRERDMQDVDTFSGAPVPSTEILDTIIDEDWDPVKIVSDLTKKNMMTPGLVELYAHMSVKASDPGNPAHAYFTERGSFERKFVGHLVERYSQLHGNSLSASPEHVARIIQALLDGLQIQWLLDNSVDMEAVATEAFSMLNVSLKGNTQEEQ</sequence>
<keyword evidence="1 2" id="KW-0238">DNA-binding</keyword>
<organism evidence="4 5">
    <name type="scientific">Bifidobacterium psychraerophilum</name>
    <dbReference type="NCBI Taxonomy" id="218140"/>
    <lineage>
        <taxon>Bacteria</taxon>
        <taxon>Bacillati</taxon>
        <taxon>Actinomycetota</taxon>
        <taxon>Actinomycetes</taxon>
        <taxon>Bifidobacteriales</taxon>
        <taxon>Bifidobacteriaceae</taxon>
        <taxon>Bifidobacterium</taxon>
    </lineage>
</organism>
<dbReference type="AlphaFoldDB" id="A0A087CCW1"/>
<dbReference type="EMBL" id="JGZI01000010">
    <property type="protein sequence ID" value="KFI81111.1"/>
    <property type="molecule type" value="Genomic_DNA"/>
</dbReference>
<evidence type="ECO:0000256" key="2">
    <source>
        <dbReference type="PROSITE-ProRule" id="PRU00335"/>
    </source>
</evidence>
<evidence type="ECO:0000313" key="5">
    <source>
        <dbReference type="Proteomes" id="UP000029050"/>
    </source>
</evidence>
<gene>
    <name evidence="4" type="ORF">BPSY_1516</name>
</gene>
<dbReference type="InterPro" id="IPR001647">
    <property type="entry name" value="HTH_TetR"/>
</dbReference>
<evidence type="ECO:0000259" key="3">
    <source>
        <dbReference type="PROSITE" id="PS50977"/>
    </source>
</evidence>
<proteinExistence type="predicted"/>
<evidence type="ECO:0000256" key="1">
    <source>
        <dbReference type="ARBA" id="ARBA00023125"/>
    </source>
</evidence>
<dbReference type="Gene3D" id="1.10.357.10">
    <property type="entry name" value="Tetracycline Repressor, domain 2"/>
    <property type="match status" value="1"/>
</dbReference>
<dbReference type="GeneID" id="98300702"/>
<dbReference type="eggNOG" id="COG1309">
    <property type="taxonomic scope" value="Bacteria"/>
</dbReference>
<reference evidence="4 5" key="1">
    <citation type="submission" date="2014-03" db="EMBL/GenBank/DDBJ databases">
        <title>Genomics of Bifidobacteria.</title>
        <authorList>
            <person name="Ventura M."/>
            <person name="Milani C."/>
            <person name="Lugli G.A."/>
        </authorList>
    </citation>
    <scope>NUCLEOTIDE SEQUENCE [LARGE SCALE GENOMIC DNA]</scope>
    <source>
        <strain evidence="4 5">LMG 21775</strain>
    </source>
</reference>
<dbReference type="InterPro" id="IPR009057">
    <property type="entry name" value="Homeodomain-like_sf"/>
</dbReference>
<dbReference type="RefSeq" id="WP_051921843.1">
    <property type="nucleotide sequence ID" value="NZ_JGZI01000010.1"/>
</dbReference>
<dbReference type="STRING" id="218140.BPSY_1516"/>